<feature type="compositionally biased region" description="Basic residues" evidence="1">
    <location>
        <begin position="188"/>
        <end position="203"/>
    </location>
</feature>
<organism evidence="2 3">
    <name type="scientific">Streptomonospora litoralis</name>
    <dbReference type="NCBI Taxonomy" id="2498135"/>
    <lineage>
        <taxon>Bacteria</taxon>
        <taxon>Bacillati</taxon>
        <taxon>Actinomycetota</taxon>
        <taxon>Actinomycetes</taxon>
        <taxon>Streptosporangiales</taxon>
        <taxon>Nocardiopsidaceae</taxon>
        <taxon>Streptomonospora</taxon>
    </lineage>
</organism>
<feature type="region of interest" description="Disordered" evidence="1">
    <location>
        <begin position="69"/>
        <end position="142"/>
    </location>
</feature>
<protein>
    <submittedName>
        <fullName evidence="2">Uncharacterized protein</fullName>
    </submittedName>
</protein>
<evidence type="ECO:0000256" key="1">
    <source>
        <dbReference type="SAM" id="MobiDB-lite"/>
    </source>
</evidence>
<sequence>MTRAAWVCCAALLVCRGAGGLAEKRRRGRRVAGPAVVGSGARRWRRPAGHGRVCCAALLVCRGAGGLTEKRRRGRRRAGPVPNGSGARRWPARRGGEGGEGLGPRASGPVPAGGGGRRGRRGRGGAGRCSRARYGAGRRDDRARMTRSSGVLWEFGHDRHDLRGRLRHVGHSGRGDWQVPPPCSGRARAGRRPRGGARSRALARPRWCAGSGVGGDDASLVAPGRRLRVLHPPMGWTFGGLCPFCGRPRRARRPRDARKVDFGAVFAPFGALRVPSPPRRECGPTGNSGVGGQNTPQFFVSWNDGARVVPRGGAEAGAVARTCISWPRSGRMTAAGSPASGPADNRAVARRARPHAAGAGGHRPDHLRPGAVGVVAALRRPPSPASTRPGGRRRHPAVPSPPSSAAATGEHPARWAQARPCAAFAAAFP</sequence>
<name>A0A4P6PY89_9ACTN</name>
<evidence type="ECO:0000313" key="3">
    <source>
        <dbReference type="Proteomes" id="UP000292235"/>
    </source>
</evidence>
<reference evidence="2 3" key="1">
    <citation type="submission" date="2019-02" db="EMBL/GenBank/DDBJ databases">
        <authorList>
            <person name="Khodamoradi S."/>
            <person name="Hahnke R.L."/>
            <person name="Kaempfer P."/>
            <person name="Schumann P."/>
            <person name="Rohde M."/>
            <person name="Steinert M."/>
            <person name="Luzhetskyy A."/>
            <person name="Wink J."/>
            <person name="Ruckert C."/>
        </authorList>
    </citation>
    <scope>NUCLEOTIDE SEQUENCE [LARGE SCALE GENOMIC DNA]</scope>
    <source>
        <strain evidence="2 3">M2</strain>
    </source>
</reference>
<dbReference type="AlphaFoldDB" id="A0A4P6PY89"/>
<keyword evidence="3" id="KW-1185">Reference proteome</keyword>
<evidence type="ECO:0000313" key="2">
    <source>
        <dbReference type="EMBL" id="QBI53188.1"/>
    </source>
</evidence>
<feature type="region of interest" description="Disordered" evidence="1">
    <location>
        <begin position="329"/>
        <end position="414"/>
    </location>
</feature>
<dbReference type="Proteomes" id="UP000292235">
    <property type="component" value="Chromosome"/>
</dbReference>
<accession>A0A4P6PY89</accession>
<dbReference type="KEGG" id="strr:EKD16_06960"/>
<dbReference type="EMBL" id="CP036455">
    <property type="protein sequence ID" value="QBI53188.1"/>
    <property type="molecule type" value="Genomic_DNA"/>
</dbReference>
<proteinExistence type="predicted"/>
<gene>
    <name evidence="2" type="ORF">EKD16_06960</name>
</gene>
<feature type="region of interest" description="Disordered" evidence="1">
    <location>
        <begin position="171"/>
        <end position="203"/>
    </location>
</feature>